<evidence type="ECO:0000313" key="2">
    <source>
        <dbReference type="Proteomes" id="UP000054018"/>
    </source>
</evidence>
<dbReference type="EMBL" id="KN833865">
    <property type="protein sequence ID" value="KIK16192.1"/>
    <property type="molecule type" value="Genomic_DNA"/>
</dbReference>
<dbReference type="AlphaFoldDB" id="A0A0C9Z1J2"/>
<keyword evidence="2" id="KW-1185">Reference proteome</keyword>
<name>A0A0C9Z1J2_9AGAM</name>
<feature type="non-terminal residue" evidence="1">
    <location>
        <position position="1"/>
    </location>
</feature>
<evidence type="ECO:0000313" key="1">
    <source>
        <dbReference type="EMBL" id="KIK16192.1"/>
    </source>
</evidence>
<gene>
    <name evidence="1" type="ORF">PISMIDRAFT_60484</name>
</gene>
<proteinExistence type="predicted"/>
<reference evidence="2" key="2">
    <citation type="submission" date="2015-01" db="EMBL/GenBank/DDBJ databases">
        <title>Evolutionary Origins and Diversification of the Mycorrhizal Mutualists.</title>
        <authorList>
            <consortium name="DOE Joint Genome Institute"/>
            <consortium name="Mycorrhizal Genomics Consortium"/>
            <person name="Kohler A."/>
            <person name="Kuo A."/>
            <person name="Nagy L.G."/>
            <person name="Floudas D."/>
            <person name="Copeland A."/>
            <person name="Barry K.W."/>
            <person name="Cichocki N."/>
            <person name="Veneault-Fourrey C."/>
            <person name="LaButti K."/>
            <person name="Lindquist E.A."/>
            <person name="Lipzen A."/>
            <person name="Lundell T."/>
            <person name="Morin E."/>
            <person name="Murat C."/>
            <person name="Riley R."/>
            <person name="Ohm R."/>
            <person name="Sun H."/>
            <person name="Tunlid A."/>
            <person name="Henrissat B."/>
            <person name="Grigoriev I.V."/>
            <person name="Hibbett D.S."/>
            <person name="Martin F."/>
        </authorList>
    </citation>
    <scope>NUCLEOTIDE SEQUENCE [LARGE SCALE GENOMIC DNA]</scope>
    <source>
        <strain evidence="2">441</strain>
    </source>
</reference>
<sequence>TLRRHMQAHHKAEYLKWAATTNFASMLPVDTKRRRQEIALSTQPSLDGHLAPKDQVLHYSELAFREVAIQWLIETDQPIVVLQNPMFRQMINLASRAKNSVKI</sequence>
<dbReference type="HOGENOM" id="CLU_161754_0_0_1"/>
<dbReference type="OrthoDB" id="3256444at2759"/>
<protein>
    <submittedName>
        <fullName evidence="1">Uncharacterized protein</fullName>
    </submittedName>
</protein>
<accession>A0A0C9Z1J2</accession>
<dbReference type="Proteomes" id="UP000054018">
    <property type="component" value="Unassembled WGS sequence"/>
</dbReference>
<reference evidence="1 2" key="1">
    <citation type="submission" date="2014-04" db="EMBL/GenBank/DDBJ databases">
        <authorList>
            <consortium name="DOE Joint Genome Institute"/>
            <person name="Kuo A."/>
            <person name="Kohler A."/>
            <person name="Costa M.D."/>
            <person name="Nagy L.G."/>
            <person name="Floudas D."/>
            <person name="Copeland A."/>
            <person name="Barry K.W."/>
            <person name="Cichocki N."/>
            <person name="Veneault-Fourrey C."/>
            <person name="LaButti K."/>
            <person name="Lindquist E.A."/>
            <person name="Lipzen A."/>
            <person name="Lundell T."/>
            <person name="Morin E."/>
            <person name="Murat C."/>
            <person name="Sun H."/>
            <person name="Tunlid A."/>
            <person name="Henrissat B."/>
            <person name="Grigoriev I.V."/>
            <person name="Hibbett D.S."/>
            <person name="Martin F."/>
            <person name="Nordberg H.P."/>
            <person name="Cantor M.N."/>
            <person name="Hua S.X."/>
        </authorList>
    </citation>
    <scope>NUCLEOTIDE SEQUENCE [LARGE SCALE GENOMIC DNA]</scope>
    <source>
        <strain evidence="1 2">441</strain>
    </source>
</reference>
<feature type="non-terminal residue" evidence="1">
    <location>
        <position position="103"/>
    </location>
</feature>
<organism evidence="1 2">
    <name type="scientific">Pisolithus microcarpus 441</name>
    <dbReference type="NCBI Taxonomy" id="765257"/>
    <lineage>
        <taxon>Eukaryota</taxon>
        <taxon>Fungi</taxon>
        <taxon>Dikarya</taxon>
        <taxon>Basidiomycota</taxon>
        <taxon>Agaricomycotina</taxon>
        <taxon>Agaricomycetes</taxon>
        <taxon>Agaricomycetidae</taxon>
        <taxon>Boletales</taxon>
        <taxon>Sclerodermatineae</taxon>
        <taxon>Pisolithaceae</taxon>
        <taxon>Pisolithus</taxon>
    </lineage>
</organism>